<comment type="caution">
    <text evidence="2">The sequence shown here is derived from an EMBL/GenBank/DDBJ whole genome shotgun (WGS) entry which is preliminary data.</text>
</comment>
<reference evidence="2" key="1">
    <citation type="submission" date="2020-12" db="EMBL/GenBank/DDBJ databases">
        <title>Sedimentitalea sp. nov., isolated from sand in Incheon.</title>
        <authorList>
            <person name="Kim W."/>
        </authorList>
    </citation>
    <scope>NUCLEOTIDE SEQUENCE</scope>
    <source>
        <strain evidence="2">CAU 1593</strain>
    </source>
</reference>
<evidence type="ECO:0000313" key="2">
    <source>
        <dbReference type="EMBL" id="MBJ6370878.1"/>
    </source>
</evidence>
<protein>
    <submittedName>
        <fullName evidence="2">Uncharacterized protein</fullName>
    </submittedName>
</protein>
<evidence type="ECO:0000313" key="3">
    <source>
        <dbReference type="Proteomes" id="UP000619079"/>
    </source>
</evidence>
<dbReference type="RefSeq" id="WP_199023676.1">
    <property type="nucleotide sequence ID" value="NZ_JAELVR010000003.1"/>
</dbReference>
<sequence length="167" mass="17244">MRVLGAAFALCFGASAALSATHTQLLNDYPSPALGSQCDFGLRICGSGLFFAFQVGSVAPSYDDVALTATTTGMFHQSTPVGQTLSTDISINSPTTGPVDAGGMAFKAAGGPELTEAIGRGAERRHGHERFPVQGIAHLRHSSPRVDVCGGMGSDFWYCSTGIDTSA</sequence>
<gene>
    <name evidence="2" type="ORF">JF290_05030</name>
</gene>
<dbReference type="Proteomes" id="UP000619079">
    <property type="component" value="Unassembled WGS sequence"/>
</dbReference>
<proteinExistence type="predicted"/>
<organism evidence="2 3">
    <name type="scientific">Sedimentitalea arenosa</name>
    <dbReference type="NCBI Taxonomy" id="2798803"/>
    <lineage>
        <taxon>Bacteria</taxon>
        <taxon>Pseudomonadati</taxon>
        <taxon>Pseudomonadota</taxon>
        <taxon>Alphaproteobacteria</taxon>
        <taxon>Rhodobacterales</taxon>
        <taxon>Paracoccaceae</taxon>
        <taxon>Sedimentitalea</taxon>
    </lineage>
</organism>
<evidence type="ECO:0000256" key="1">
    <source>
        <dbReference type="SAM" id="SignalP"/>
    </source>
</evidence>
<dbReference type="EMBL" id="JAELVR010000003">
    <property type="protein sequence ID" value="MBJ6370878.1"/>
    <property type="molecule type" value="Genomic_DNA"/>
</dbReference>
<feature type="signal peptide" evidence="1">
    <location>
        <begin position="1"/>
        <end position="19"/>
    </location>
</feature>
<feature type="chain" id="PRO_5035244306" evidence="1">
    <location>
        <begin position="20"/>
        <end position="167"/>
    </location>
</feature>
<accession>A0A8J7IJR1</accession>
<dbReference type="AlphaFoldDB" id="A0A8J7IJR1"/>
<name>A0A8J7IJR1_9RHOB</name>
<keyword evidence="1" id="KW-0732">Signal</keyword>
<keyword evidence="3" id="KW-1185">Reference proteome</keyword>